<evidence type="ECO:0000313" key="1">
    <source>
        <dbReference type="EMBL" id="CAA9998322.1"/>
    </source>
</evidence>
<accession>A0A6H5G722</accession>
<evidence type="ECO:0000313" key="2">
    <source>
        <dbReference type="Proteomes" id="UP000479000"/>
    </source>
</evidence>
<feature type="non-terminal residue" evidence="1">
    <location>
        <position position="1"/>
    </location>
</feature>
<reference evidence="1 2" key="1">
    <citation type="submission" date="2020-02" db="EMBL/GenBank/DDBJ databases">
        <authorList>
            <person name="Ferguson B K."/>
        </authorList>
    </citation>
    <scope>NUCLEOTIDE SEQUENCE [LARGE SCALE GENOMIC DNA]</scope>
</reference>
<keyword evidence="2" id="KW-1185">Reference proteome</keyword>
<gene>
    <name evidence="1" type="ORF">NTEN_LOCUS4605</name>
</gene>
<proteinExistence type="predicted"/>
<dbReference type="Proteomes" id="UP000479000">
    <property type="component" value="Unassembled WGS sequence"/>
</dbReference>
<sequence length="92" mass="10038">VLLVEAVAIEEAAEASFLAGEVDHPVELPVDVEAWATVWVAVWAEDLHQSGRWEDQEGLHNPLAEEAHLRKDLVSTAAARTTNLMATMPSKP</sequence>
<protein>
    <submittedName>
        <fullName evidence="1">Uncharacterized protein</fullName>
    </submittedName>
</protein>
<name>A0A6H5G722_9HEMI</name>
<organism evidence="1 2">
    <name type="scientific">Nesidiocoris tenuis</name>
    <dbReference type="NCBI Taxonomy" id="355587"/>
    <lineage>
        <taxon>Eukaryota</taxon>
        <taxon>Metazoa</taxon>
        <taxon>Ecdysozoa</taxon>
        <taxon>Arthropoda</taxon>
        <taxon>Hexapoda</taxon>
        <taxon>Insecta</taxon>
        <taxon>Pterygota</taxon>
        <taxon>Neoptera</taxon>
        <taxon>Paraneoptera</taxon>
        <taxon>Hemiptera</taxon>
        <taxon>Heteroptera</taxon>
        <taxon>Panheteroptera</taxon>
        <taxon>Cimicomorpha</taxon>
        <taxon>Miridae</taxon>
        <taxon>Dicyphina</taxon>
        <taxon>Nesidiocoris</taxon>
    </lineage>
</organism>
<dbReference type="AlphaFoldDB" id="A0A6H5G722"/>
<dbReference type="EMBL" id="CADCXU010006806">
    <property type="protein sequence ID" value="CAA9998322.1"/>
    <property type="molecule type" value="Genomic_DNA"/>
</dbReference>